<protein>
    <submittedName>
        <fullName evidence="1">Uncharacterized protein</fullName>
    </submittedName>
</protein>
<proteinExistence type="predicted"/>
<accession>A0A7W6BSA1</accession>
<dbReference type="RefSeq" id="WP_188073310.1">
    <property type="nucleotide sequence ID" value="NZ_BSPS01000217.1"/>
</dbReference>
<sequence length="78" mass="8664">MSDIHPAPAEFSTDQIAADGILRYFHYSHLPPVLQAASRPFCDLARHIVESLPRNAERTVALRKLLEAKDAAVRANVN</sequence>
<comment type="caution">
    <text evidence="1">The sequence shown here is derived from an EMBL/GenBank/DDBJ whole genome shotgun (WGS) entry which is preliminary data.</text>
</comment>
<reference evidence="1 2" key="1">
    <citation type="submission" date="2020-08" db="EMBL/GenBank/DDBJ databases">
        <title>Genomic Encyclopedia of Type Strains, Phase IV (KMG-IV): sequencing the most valuable type-strain genomes for metagenomic binning, comparative biology and taxonomic classification.</title>
        <authorList>
            <person name="Goeker M."/>
        </authorList>
    </citation>
    <scope>NUCLEOTIDE SEQUENCE [LARGE SCALE GENOMIC DNA]</scope>
    <source>
        <strain evidence="1 2">DSM 26189</strain>
    </source>
</reference>
<dbReference type="Proteomes" id="UP000571950">
    <property type="component" value="Unassembled WGS sequence"/>
</dbReference>
<name>A0A7W6BSA1_9SPHN</name>
<dbReference type="EMBL" id="JACIDT010000015">
    <property type="protein sequence ID" value="MBB3927848.1"/>
    <property type="molecule type" value="Genomic_DNA"/>
</dbReference>
<evidence type="ECO:0000313" key="1">
    <source>
        <dbReference type="EMBL" id="MBB3927848.1"/>
    </source>
</evidence>
<dbReference type="AlphaFoldDB" id="A0A7W6BSA1"/>
<organism evidence="1 2">
    <name type="scientific">Sphingobium jiangsuense</name>
    <dbReference type="NCBI Taxonomy" id="870476"/>
    <lineage>
        <taxon>Bacteria</taxon>
        <taxon>Pseudomonadati</taxon>
        <taxon>Pseudomonadota</taxon>
        <taxon>Alphaproteobacteria</taxon>
        <taxon>Sphingomonadales</taxon>
        <taxon>Sphingomonadaceae</taxon>
        <taxon>Sphingobium</taxon>
    </lineage>
</organism>
<gene>
    <name evidence="1" type="ORF">GGR43_003585</name>
</gene>
<evidence type="ECO:0000313" key="2">
    <source>
        <dbReference type="Proteomes" id="UP000571950"/>
    </source>
</evidence>
<keyword evidence="2" id="KW-1185">Reference proteome</keyword>